<feature type="chain" id="PRO_5036505749" evidence="3">
    <location>
        <begin position="26"/>
        <end position="608"/>
    </location>
</feature>
<proteinExistence type="predicted"/>
<feature type="compositionally biased region" description="Low complexity" evidence="1">
    <location>
        <begin position="165"/>
        <end position="187"/>
    </location>
</feature>
<protein>
    <submittedName>
        <fullName evidence="4">Uncharacterized protein</fullName>
    </submittedName>
</protein>
<accession>A0A8X7XLY5</accession>
<keyword evidence="5" id="KW-1185">Reference proteome</keyword>
<feature type="transmembrane region" description="Helical" evidence="2">
    <location>
        <begin position="518"/>
        <end position="536"/>
    </location>
</feature>
<feature type="compositionally biased region" description="Polar residues" evidence="1">
    <location>
        <begin position="309"/>
        <end position="328"/>
    </location>
</feature>
<organism evidence="4 5">
    <name type="scientific">Populus tomentosa</name>
    <name type="common">Chinese white poplar</name>
    <dbReference type="NCBI Taxonomy" id="118781"/>
    <lineage>
        <taxon>Eukaryota</taxon>
        <taxon>Viridiplantae</taxon>
        <taxon>Streptophyta</taxon>
        <taxon>Embryophyta</taxon>
        <taxon>Tracheophyta</taxon>
        <taxon>Spermatophyta</taxon>
        <taxon>Magnoliopsida</taxon>
        <taxon>eudicotyledons</taxon>
        <taxon>Gunneridae</taxon>
        <taxon>Pentapetalae</taxon>
        <taxon>rosids</taxon>
        <taxon>fabids</taxon>
        <taxon>Malpighiales</taxon>
        <taxon>Salicaceae</taxon>
        <taxon>Saliceae</taxon>
        <taxon>Populus</taxon>
    </lineage>
</organism>
<evidence type="ECO:0000313" key="4">
    <source>
        <dbReference type="EMBL" id="KAG6735728.1"/>
    </source>
</evidence>
<evidence type="ECO:0000256" key="1">
    <source>
        <dbReference type="SAM" id="MobiDB-lite"/>
    </source>
</evidence>
<name>A0A8X7XLY5_POPTO</name>
<feature type="region of interest" description="Disordered" evidence="1">
    <location>
        <begin position="155"/>
        <end position="195"/>
    </location>
</feature>
<sequence length="608" mass="66166">MATFHWLPLQLCSAAWLTWLSYVDNGSLFQAGELIPSWLPLALGFCSSLKLDRFCYAQLHVLHGSLTWIMALCFKLGLFWISCSVFTFSSSPNLVPPPLVCDEGLAALTPIPEVGPCHMEAILNPLEAVTVEDCLNDHPLVAALLEEEQLDFSFSDDDGEDMLHSSPMPSPSGCVPPCSSGGPPHSSTKVAEEPVQDNESVLCDASAGWITVEPRRKANRKSPKGKEAITADMELNVTPSVSEDTVGSPSVRDSATDTVVTRPSSCRANPMPDANNPIDPQNRKHYKLLTLADNRRTCLHLFKTRSKPSKPNNAMGNKGSSQSAQQTLDPLQAEVEAVTGGWEVRVTNNNKDKEVTCSNKGKEVACPMDARVRGDESLTHPNTCNEGRTGSTVVLIRTEEQSCEDISAGCNVRTGDKVCNEATQKAAPLASPVVATRTVTAHHSSSPLWKSIILLKDKLLEDCGCQEEAVALLRQWNRGYMLRSSKDKLFMALFLFNFRCWLVDGNRSCMYMRKMNSVLVLMHFMWSGYVAAAWVMHGLVQAGFSVANICDASLMTGCCYMKKMNSVLFGCISRGCCELLCGINFKAGCEAGPSGYVAGCEAGPSGWL</sequence>
<feature type="region of interest" description="Disordered" evidence="1">
    <location>
        <begin position="305"/>
        <end position="328"/>
    </location>
</feature>
<keyword evidence="2" id="KW-0812">Transmembrane</keyword>
<dbReference type="AlphaFoldDB" id="A0A8X7XLY5"/>
<keyword evidence="2" id="KW-0472">Membrane</keyword>
<feature type="transmembrane region" description="Helical" evidence="2">
    <location>
        <begin position="489"/>
        <end position="506"/>
    </location>
</feature>
<reference evidence="4" key="1">
    <citation type="journal article" date="2020" name="bioRxiv">
        <title>Hybrid origin of Populus tomentosa Carr. identified through genome sequencing and phylogenomic analysis.</title>
        <authorList>
            <person name="An X."/>
            <person name="Gao K."/>
            <person name="Chen Z."/>
            <person name="Li J."/>
            <person name="Yang X."/>
            <person name="Yang X."/>
            <person name="Zhou J."/>
            <person name="Guo T."/>
            <person name="Zhao T."/>
            <person name="Huang S."/>
            <person name="Miao D."/>
            <person name="Khan W.U."/>
            <person name="Rao P."/>
            <person name="Ye M."/>
            <person name="Lei B."/>
            <person name="Liao W."/>
            <person name="Wang J."/>
            <person name="Ji L."/>
            <person name="Li Y."/>
            <person name="Guo B."/>
            <person name="Mustafa N.S."/>
            <person name="Li S."/>
            <person name="Yun Q."/>
            <person name="Keller S.R."/>
            <person name="Mao J."/>
            <person name="Zhang R."/>
            <person name="Strauss S.H."/>
        </authorList>
    </citation>
    <scope>NUCLEOTIDE SEQUENCE</scope>
    <source>
        <strain evidence="4">GM15</strain>
        <tissue evidence="4">Leaf</tissue>
    </source>
</reference>
<dbReference type="EMBL" id="JAAWWB010001781">
    <property type="protein sequence ID" value="KAG6735728.1"/>
    <property type="molecule type" value="Genomic_DNA"/>
</dbReference>
<evidence type="ECO:0000256" key="2">
    <source>
        <dbReference type="SAM" id="Phobius"/>
    </source>
</evidence>
<keyword evidence="3" id="KW-0732">Signal</keyword>
<evidence type="ECO:0000313" key="5">
    <source>
        <dbReference type="Proteomes" id="UP000886885"/>
    </source>
</evidence>
<comment type="caution">
    <text evidence="4">The sequence shown here is derived from an EMBL/GenBank/DDBJ whole genome shotgun (WGS) entry which is preliminary data.</text>
</comment>
<feature type="compositionally biased region" description="Polar residues" evidence="1">
    <location>
        <begin position="239"/>
        <end position="267"/>
    </location>
</feature>
<dbReference type="Proteomes" id="UP000886885">
    <property type="component" value="Unassembled WGS sequence"/>
</dbReference>
<feature type="region of interest" description="Disordered" evidence="1">
    <location>
        <begin position="239"/>
        <end position="282"/>
    </location>
</feature>
<evidence type="ECO:0000256" key="3">
    <source>
        <dbReference type="SAM" id="SignalP"/>
    </source>
</evidence>
<keyword evidence="2" id="KW-1133">Transmembrane helix</keyword>
<feature type="signal peptide" evidence="3">
    <location>
        <begin position="1"/>
        <end position="25"/>
    </location>
</feature>
<gene>
    <name evidence="4" type="ORF">POTOM_061612</name>
</gene>